<dbReference type="InterPro" id="IPR017938">
    <property type="entry name" value="Riboflavin_synthase-like_b-brl"/>
</dbReference>
<keyword evidence="4 6" id="KW-1133">Transmembrane helix</keyword>
<dbReference type="InterPro" id="IPR017927">
    <property type="entry name" value="FAD-bd_FR_type"/>
</dbReference>
<dbReference type="EMBL" id="BAABHO010000010">
    <property type="protein sequence ID" value="GAA4783912.1"/>
    <property type="molecule type" value="Genomic_DNA"/>
</dbReference>
<name>A0ABP9ARC7_9PSEU</name>
<proteinExistence type="predicted"/>
<dbReference type="PANTHER" id="PTHR47354">
    <property type="entry name" value="NADH OXIDOREDUCTASE HCR"/>
    <property type="match status" value="1"/>
</dbReference>
<keyword evidence="5 6" id="KW-0472">Membrane</keyword>
<evidence type="ECO:0000256" key="4">
    <source>
        <dbReference type="ARBA" id="ARBA00022989"/>
    </source>
</evidence>
<evidence type="ECO:0000256" key="6">
    <source>
        <dbReference type="SAM" id="Phobius"/>
    </source>
</evidence>
<feature type="transmembrane region" description="Helical" evidence="6">
    <location>
        <begin position="109"/>
        <end position="131"/>
    </location>
</feature>
<dbReference type="Proteomes" id="UP001500928">
    <property type="component" value="Unassembled WGS sequence"/>
</dbReference>
<comment type="caution">
    <text evidence="8">The sequence shown here is derived from an EMBL/GenBank/DDBJ whole genome shotgun (WGS) entry which is preliminary data.</text>
</comment>
<dbReference type="InterPro" id="IPR050415">
    <property type="entry name" value="MRET"/>
</dbReference>
<feature type="transmembrane region" description="Helical" evidence="6">
    <location>
        <begin position="171"/>
        <end position="189"/>
    </location>
</feature>
<comment type="subcellular location">
    <subcellularLocation>
        <location evidence="2">Membrane</location>
        <topology evidence="2">Multi-pass membrane protein</topology>
    </subcellularLocation>
</comment>
<evidence type="ECO:0000256" key="1">
    <source>
        <dbReference type="ARBA" id="ARBA00001974"/>
    </source>
</evidence>
<keyword evidence="3 6" id="KW-0812">Transmembrane</keyword>
<dbReference type="RefSeq" id="WP_345412922.1">
    <property type="nucleotide sequence ID" value="NZ_BAABHO010000010.1"/>
</dbReference>
<dbReference type="SUPFAM" id="SSF52343">
    <property type="entry name" value="Ferredoxin reductase-like, C-terminal NADP-linked domain"/>
    <property type="match status" value="1"/>
</dbReference>
<sequence length="423" mass="44302">MTERGRAWLMGLGLVLLMPVVALGLSLVSPAFGKTVSWTSASGLLAAVLMALIVLLVSRVRGLTRVLGVEIGVRVHRRLGVAAAGFTLAHVVASMLHSPKGLGMLNPFLVGPPIQAGIAATALMVLGVVVLPRRAVRRYGQIARVHAVLGVLVVLLVGVHVWLFGHLAENPLVGVLGALLGAVVLVVLLQRWVVRPALGTGAYVVTAVRPESPSTSTLVLAPTASALDPPPEPGQFVWLRLRRTPVAEEHPFTIAASTRSGLVELTIRDQGPFSGGLHDLEPGRRVWLDGPHGAFVPPEVAERADGGLVLIAGGVGVTPIMSILRAHAAAADPRAHTLLLAESEGEALFATEILALSHRLDLSVLRTGGRRVDPEMLSSVLPDGVPESHQYFVCGPPPLVGATLHGLGRLGVPARAITTERFG</sequence>
<reference evidence="9" key="1">
    <citation type="journal article" date="2019" name="Int. J. Syst. Evol. Microbiol.">
        <title>The Global Catalogue of Microorganisms (GCM) 10K type strain sequencing project: providing services to taxonomists for standard genome sequencing and annotation.</title>
        <authorList>
            <consortium name="The Broad Institute Genomics Platform"/>
            <consortium name="The Broad Institute Genome Sequencing Center for Infectious Disease"/>
            <person name="Wu L."/>
            <person name="Ma J."/>
        </authorList>
    </citation>
    <scope>NUCLEOTIDE SEQUENCE [LARGE SCALE GENOMIC DNA]</scope>
    <source>
        <strain evidence="9">JCM 17979</strain>
    </source>
</reference>
<dbReference type="Gene3D" id="2.40.30.10">
    <property type="entry name" value="Translation factors"/>
    <property type="match status" value="1"/>
</dbReference>
<dbReference type="PRINTS" id="PR00409">
    <property type="entry name" value="PHDIOXRDTASE"/>
</dbReference>
<dbReference type="PANTHER" id="PTHR47354:SF5">
    <property type="entry name" value="PROTEIN RFBI"/>
    <property type="match status" value="1"/>
</dbReference>
<evidence type="ECO:0000313" key="8">
    <source>
        <dbReference type="EMBL" id="GAA4783912.1"/>
    </source>
</evidence>
<dbReference type="InterPro" id="IPR001433">
    <property type="entry name" value="OxRdtase_FAD/NAD-bd"/>
</dbReference>
<feature type="domain" description="FAD-binding FR-type" evidence="7">
    <location>
        <begin position="198"/>
        <end position="298"/>
    </location>
</feature>
<feature type="transmembrane region" description="Helical" evidence="6">
    <location>
        <begin position="79"/>
        <end position="97"/>
    </location>
</feature>
<protein>
    <submittedName>
        <fullName evidence="8">Ferredoxin reductase family protein</fullName>
    </submittedName>
</protein>
<dbReference type="Pfam" id="PF00175">
    <property type="entry name" value="NAD_binding_1"/>
    <property type="match status" value="1"/>
</dbReference>
<dbReference type="PROSITE" id="PS51384">
    <property type="entry name" value="FAD_FR"/>
    <property type="match status" value="1"/>
</dbReference>
<feature type="transmembrane region" description="Helical" evidence="6">
    <location>
        <begin position="143"/>
        <end position="165"/>
    </location>
</feature>
<accession>A0ABP9ARC7</accession>
<dbReference type="SUPFAM" id="SSF63380">
    <property type="entry name" value="Riboflavin synthase domain-like"/>
    <property type="match status" value="1"/>
</dbReference>
<comment type="cofactor">
    <cofactor evidence="1">
        <name>FAD</name>
        <dbReference type="ChEBI" id="CHEBI:57692"/>
    </cofactor>
</comment>
<evidence type="ECO:0000256" key="3">
    <source>
        <dbReference type="ARBA" id="ARBA00022692"/>
    </source>
</evidence>
<dbReference type="InterPro" id="IPR013130">
    <property type="entry name" value="Fe3_Rdtase_TM_dom"/>
</dbReference>
<evidence type="ECO:0000256" key="2">
    <source>
        <dbReference type="ARBA" id="ARBA00004141"/>
    </source>
</evidence>
<dbReference type="Pfam" id="PF01794">
    <property type="entry name" value="Ferric_reduct"/>
    <property type="match status" value="1"/>
</dbReference>
<evidence type="ECO:0000256" key="5">
    <source>
        <dbReference type="ARBA" id="ARBA00023136"/>
    </source>
</evidence>
<keyword evidence="9" id="KW-1185">Reference proteome</keyword>
<dbReference type="InterPro" id="IPR039261">
    <property type="entry name" value="FNR_nucleotide-bd"/>
</dbReference>
<gene>
    <name evidence="8" type="ORF">GCM10023200_16810</name>
</gene>
<evidence type="ECO:0000259" key="7">
    <source>
        <dbReference type="PROSITE" id="PS51384"/>
    </source>
</evidence>
<organism evidence="8 9">
    <name type="scientific">Actinomycetospora chlora</name>
    <dbReference type="NCBI Taxonomy" id="663608"/>
    <lineage>
        <taxon>Bacteria</taxon>
        <taxon>Bacillati</taxon>
        <taxon>Actinomycetota</taxon>
        <taxon>Actinomycetes</taxon>
        <taxon>Pseudonocardiales</taxon>
        <taxon>Pseudonocardiaceae</taxon>
        <taxon>Actinomycetospora</taxon>
    </lineage>
</organism>
<dbReference type="Gene3D" id="3.40.50.80">
    <property type="entry name" value="Nucleotide-binding domain of ferredoxin-NADP reductase (FNR) module"/>
    <property type="match status" value="1"/>
</dbReference>
<evidence type="ECO:0000313" key="9">
    <source>
        <dbReference type="Proteomes" id="UP001500928"/>
    </source>
</evidence>
<feature type="transmembrane region" description="Helical" evidence="6">
    <location>
        <begin position="38"/>
        <end position="58"/>
    </location>
</feature>
<feature type="transmembrane region" description="Helical" evidence="6">
    <location>
        <begin position="7"/>
        <end position="32"/>
    </location>
</feature>